<protein>
    <submittedName>
        <fullName evidence="1">Uncharacterized protein</fullName>
    </submittedName>
</protein>
<dbReference type="OrthoDB" id="8999757at2"/>
<dbReference type="AlphaFoldDB" id="A0A160FWF0"/>
<evidence type="ECO:0000313" key="1">
    <source>
        <dbReference type="EMBL" id="ANB77278.1"/>
    </source>
</evidence>
<keyword evidence="2" id="KW-1185">Reference proteome</keyword>
<sequence length="171" mass="19841">MSNIDFIHDRETFTPLWERASAGVRMLREKPSTDLLYFDSIDLQTQKFFELIRHLVALKCASDFATLVLKPDPFSYFNFHFGKYPGFIHRANNTDDEFFQFLLEDPGGSLADSFGTNSEHYVVLPLPGDWIIFGDRSWGTGVFYGPADIMECARSFYPFFIEPPERFRIEP</sequence>
<accession>A0A160FWF0</accession>
<dbReference type="Proteomes" id="UP000076852">
    <property type="component" value="Chromosome 2"/>
</dbReference>
<dbReference type="EMBL" id="CP014579">
    <property type="protein sequence ID" value="ANB77278.1"/>
    <property type="molecule type" value="Genomic_DNA"/>
</dbReference>
<evidence type="ECO:0000313" key="2">
    <source>
        <dbReference type="Proteomes" id="UP000076852"/>
    </source>
</evidence>
<dbReference type="RefSeq" id="WP_063500473.1">
    <property type="nucleotide sequence ID" value="NZ_CP014579.1"/>
</dbReference>
<dbReference type="KEGG" id="buz:AYM40_34890"/>
<gene>
    <name evidence="1" type="ORF">AYM40_34890</name>
</gene>
<proteinExistence type="predicted"/>
<name>A0A160FWF0_9BURK</name>
<organism evidence="1 2">
    <name type="scientific">Paraburkholderia phytofirmans OLGA172</name>
    <dbReference type="NCBI Taxonomy" id="1417228"/>
    <lineage>
        <taxon>Bacteria</taxon>
        <taxon>Pseudomonadati</taxon>
        <taxon>Pseudomonadota</taxon>
        <taxon>Betaproteobacteria</taxon>
        <taxon>Burkholderiales</taxon>
        <taxon>Burkholderiaceae</taxon>
        <taxon>Paraburkholderia</taxon>
    </lineage>
</organism>
<reference evidence="1 2" key="1">
    <citation type="journal article" date="2016" name="Gene">
        <title>PacBio SMRT assembly of a complex multi-replicon genome reveals chlorocatechol degradative operon in a region of genome plasticity.</title>
        <authorList>
            <person name="Ricker N."/>
            <person name="Shen S.Y."/>
            <person name="Goordial J."/>
            <person name="Jin S."/>
            <person name="Fulthorpe R.R."/>
        </authorList>
    </citation>
    <scope>NUCLEOTIDE SEQUENCE [LARGE SCALE GENOMIC DNA]</scope>
    <source>
        <strain evidence="1 2">OLGA172</strain>
    </source>
</reference>